<evidence type="ECO:0000313" key="2">
    <source>
        <dbReference type="RefSeq" id="XP_075081258.1"/>
    </source>
</evidence>
<keyword evidence="1" id="KW-1185">Reference proteome</keyword>
<protein>
    <submittedName>
        <fullName evidence="2">Uncharacterized protein LOC142166298</fullName>
    </submittedName>
</protein>
<evidence type="ECO:0000313" key="1">
    <source>
        <dbReference type="Proteomes" id="UP000790787"/>
    </source>
</evidence>
<dbReference type="RefSeq" id="XP_075081258.1">
    <property type="nucleotide sequence ID" value="XM_075225157.1"/>
</dbReference>
<organism evidence="1 2">
    <name type="scientific">Nicotiana tabacum</name>
    <name type="common">Common tobacco</name>
    <dbReference type="NCBI Taxonomy" id="4097"/>
    <lineage>
        <taxon>Eukaryota</taxon>
        <taxon>Viridiplantae</taxon>
        <taxon>Streptophyta</taxon>
        <taxon>Embryophyta</taxon>
        <taxon>Tracheophyta</taxon>
        <taxon>Spermatophyta</taxon>
        <taxon>Magnoliopsida</taxon>
        <taxon>eudicotyledons</taxon>
        <taxon>Gunneridae</taxon>
        <taxon>Pentapetalae</taxon>
        <taxon>asterids</taxon>
        <taxon>lamiids</taxon>
        <taxon>Solanales</taxon>
        <taxon>Solanaceae</taxon>
        <taxon>Nicotianoideae</taxon>
        <taxon>Nicotianeae</taxon>
        <taxon>Nicotiana</taxon>
    </lineage>
</organism>
<accession>A0AC58S8G0</accession>
<gene>
    <name evidence="2" type="primary">LOC142166298</name>
</gene>
<name>A0AC58S8G0_TOBAC</name>
<reference evidence="1" key="1">
    <citation type="journal article" date="2014" name="Nat. Commun.">
        <title>The tobacco genome sequence and its comparison with those of tomato and potato.</title>
        <authorList>
            <person name="Sierro N."/>
            <person name="Battey J.N."/>
            <person name="Ouadi S."/>
            <person name="Bakaher N."/>
            <person name="Bovet L."/>
            <person name="Willig A."/>
            <person name="Goepfert S."/>
            <person name="Peitsch M.C."/>
            <person name="Ivanov N.V."/>
        </authorList>
    </citation>
    <scope>NUCLEOTIDE SEQUENCE [LARGE SCALE GENOMIC DNA]</scope>
</reference>
<reference evidence="2" key="2">
    <citation type="submission" date="2025-08" db="UniProtKB">
        <authorList>
            <consortium name="RefSeq"/>
        </authorList>
    </citation>
    <scope>IDENTIFICATION</scope>
    <source>
        <tissue evidence="2">Leaf</tissue>
    </source>
</reference>
<sequence>MGDIVDNTTANAAKCVDAGIENILANEEFRVDLPHNHTLYLGPADMSGAQLISFQLRGTDNYTIWNRSMRIALRGRNKLGLVEGTWKKEKNRKNLWEQWERCIAIVLSWLMNVVTPQLVGGVVFGASAQAIWEDLREKFDKVDGSRSFNRHKEIATLYQSTSSVSVYYTKMKDLWDEFEALVPAPLTVRIPEIMLPL</sequence>
<proteinExistence type="predicted"/>
<dbReference type="Proteomes" id="UP000790787">
    <property type="component" value="Chromosome 2"/>
</dbReference>